<evidence type="ECO:0000313" key="1">
    <source>
        <dbReference type="EMBL" id="KAF8764293.1"/>
    </source>
</evidence>
<reference evidence="1" key="2">
    <citation type="submission" date="2020-06" db="EMBL/GenBank/DDBJ databases">
        <authorList>
            <person name="Sheffer M."/>
        </authorList>
    </citation>
    <scope>NUCLEOTIDE SEQUENCE</scope>
</reference>
<proteinExistence type="predicted"/>
<comment type="caution">
    <text evidence="1">The sequence shown here is derived from an EMBL/GenBank/DDBJ whole genome shotgun (WGS) entry which is preliminary data.</text>
</comment>
<dbReference type="Proteomes" id="UP000807504">
    <property type="component" value="Unassembled WGS sequence"/>
</dbReference>
<evidence type="ECO:0000313" key="2">
    <source>
        <dbReference type="Proteomes" id="UP000807504"/>
    </source>
</evidence>
<sequence>MDVTPLKTQRQALRTPFTCMAKQIDDEFEKENPDTKQLSVLKAQLNDKLQRLEKCQSGISVQIFKDENAEQVFEADFLSAEKYRDRYTELCRKIDQLSLKETTKTVSPQRKFKLQKIELKKSLEFIALDSVSSILDRPHVTTQTRYLYTLKIEKRGNSDDEKWTLLCASTFLIIFSNGEKYRPLKFESTLIMEVYIQGGNLCEFLSAGERDDPCFIMYVLWTRKQRMLVLFTDQTSRRDTKFILENDSVRSIIWIQKGSNTNSHTSEKGTDIEGEY</sequence>
<reference evidence="1" key="1">
    <citation type="journal article" date="2020" name="bioRxiv">
        <title>Chromosome-level reference genome of the European wasp spider Argiope bruennichi: a resource for studies on range expansion and evolutionary adaptation.</title>
        <authorList>
            <person name="Sheffer M.M."/>
            <person name="Hoppe A."/>
            <person name="Krehenwinkel H."/>
            <person name="Uhl G."/>
            <person name="Kuss A.W."/>
            <person name="Jensen L."/>
            <person name="Jensen C."/>
            <person name="Gillespie R.G."/>
            <person name="Hoff K.J."/>
            <person name="Prost S."/>
        </authorList>
    </citation>
    <scope>NUCLEOTIDE SEQUENCE</scope>
</reference>
<keyword evidence="2" id="KW-1185">Reference proteome</keyword>
<accession>A0A8T0E1F9</accession>
<gene>
    <name evidence="1" type="ORF">HNY73_022382</name>
</gene>
<dbReference type="EMBL" id="JABXBU010002231">
    <property type="protein sequence ID" value="KAF8764293.1"/>
    <property type="molecule type" value="Genomic_DNA"/>
</dbReference>
<name>A0A8T0E1F9_ARGBR</name>
<dbReference type="AlphaFoldDB" id="A0A8T0E1F9"/>
<organism evidence="1 2">
    <name type="scientific">Argiope bruennichi</name>
    <name type="common">Wasp spider</name>
    <name type="synonym">Aranea bruennichi</name>
    <dbReference type="NCBI Taxonomy" id="94029"/>
    <lineage>
        <taxon>Eukaryota</taxon>
        <taxon>Metazoa</taxon>
        <taxon>Ecdysozoa</taxon>
        <taxon>Arthropoda</taxon>
        <taxon>Chelicerata</taxon>
        <taxon>Arachnida</taxon>
        <taxon>Araneae</taxon>
        <taxon>Araneomorphae</taxon>
        <taxon>Entelegynae</taxon>
        <taxon>Araneoidea</taxon>
        <taxon>Araneidae</taxon>
        <taxon>Argiope</taxon>
    </lineage>
</organism>
<protein>
    <submittedName>
        <fullName evidence="1">Uncharacterized protein</fullName>
    </submittedName>
</protein>